<dbReference type="PANTHER" id="PTHR42701">
    <property type="entry name" value="IMIDAZOLE GLYCEROL PHOSPHATE SYNTHASE SUBUNIT HISH"/>
    <property type="match status" value="1"/>
</dbReference>
<evidence type="ECO:0000256" key="4">
    <source>
        <dbReference type="ARBA" id="ARBA00022801"/>
    </source>
</evidence>
<dbReference type="GO" id="GO:0016829">
    <property type="term" value="F:lyase activity"/>
    <property type="evidence" value="ECO:0007669"/>
    <property type="project" value="UniProtKB-KW"/>
</dbReference>
<evidence type="ECO:0000256" key="8">
    <source>
        <dbReference type="ARBA" id="ARBA00047838"/>
    </source>
</evidence>
<proteinExistence type="predicted"/>
<comment type="catalytic activity">
    <reaction evidence="8">
        <text>5-[(5-phospho-1-deoxy-D-ribulos-1-ylimino)methylamino]-1-(5-phospho-beta-D-ribosyl)imidazole-4-carboxamide + L-glutamine = D-erythro-1-(imidazol-4-yl)glycerol 3-phosphate + 5-amino-1-(5-phospho-beta-D-ribosyl)imidazole-4-carboxamide + L-glutamate + H(+)</text>
        <dbReference type="Rhea" id="RHEA:24793"/>
        <dbReference type="ChEBI" id="CHEBI:15378"/>
        <dbReference type="ChEBI" id="CHEBI:29985"/>
        <dbReference type="ChEBI" id="CHEBI:58278"/>
        <dbReference type="ChEBI" id="CHEBI:58359"/>
        <dbReference type="ChEBI" id="CHEBI:58475"/>
        <dbReference type="ChEBI" id="CHEBI:58525"/>
        <dbReference type="EC" id="4.3.2.10"/>
    </reaction>
</comment>
<evidence type="ECO:0000313" key="13">
    <source>
        <dbReference type="Proteomes" id="UP000319783"/>
    </source>
</evidence>
<name>A0A533Q8E7_9BACT</name>
<sequence>MLQKIGADVIVSSGVEDIKKAKKLILPGVGAFDNGMKNLNNSGLLSILNDRVLKEKIPVLGICLGMQLFTRKSEEGTLSGLGWIDGEAIRFRVDPVQKDLKIPHMGWDTVAMCKQSALFDDMYQEPRFYFVHSYHVACNDKNDILTKTSYGYDFVSSLQRENILGVQFHPEKSHKFGMKLLKNFVDRF</sequence>
<organism evidence="12 13">
    <name type="scientific">Candidatus Jettenia ecosi</name>
    <dbReference type="NCBI Taxonomy" id="2494326"/>
    <lineage>
        <taxon>Bacteria</taxon>
        <taxon>Pseudomonadati</taxon>
        <taxon>Planctomycetota</taxon>
        <taxon>Candidatus Brocadiia</taxon>
        <taxon>Candidatus Brocadiales</taxon>
        <taxon>Candidatus Brocadiaceae</taxon>
        <taxon>Candidatus Jettenia</taxon>
    </lineage>
</organism>
<evidence type="ECO:0000256" key="5">
    <source>
        <dbReference type="ARBA" id="ARBA00022962"/>
    </source>
</evidence>
<dbReference type="UniPathway" id="UPA00031">
    <property type="reaction ID" value="UER00010"/>
</dbReference>
<comment type="caution">
    <text evidence="12">The sequence shown here is derived from an EMBL/GenBank/DDBJ whole genome shotgun (WGS) entry which is preliminary data.</text>
</comment>
<dbReference type="PANTHER" id="PTHR42701:SF1">
    <property type="entry name" value="IMIDAZOLE GLYCEROL PHOSPHATE SYNTHASE SUBUNIT HISH"/>
    <property type="match status" value="1"/>
</dbReference>
<reference evidence="12 13" key="1">
    <citation type="submission" date="2019-04" db="EMBL/GenBank/DDBJ databases">
        <title>Genome of a novel bacterium Candidatus Jettenia ecosi reconstructed from metagenome of an anammox bioreactor.</title>
        <authorList>
            <person name="Mardanov A.V."/>
            <person name="Beletsky A.V."/>
            <person name="Ravin N.V."/>
            <person name="Botchkova E.A."/>
            <person name="Litti Y.V."/>
            <person name="Nozhevnikova A.N."/>
        </authorList>
    </citation>
    <scope>NUCLEOTIDE SEQUENCE [LARGE SCALE GENOMIC DNA]</scope>
    <source>
        <strain evidence="12">J2</strain>
    </source>
</reference>
<dbReference type="PIRSF" id="PIRSF000495">
    <property type="entry name" value="Amidotransf_hisH"/>
    <property type="match status" value="1"/>
</dbReference>
<keyword evidence="12" id="KW-0808">Transferase</keyword>
<dbReference type="InterPro" id="IPR010139">
    <property type="entry name" value="Imidazole-glycPsynth_HisH"/>
</dbReference>
<evidence type="ECO:0000313" key="12">
    <source>
        <dbReference type="EMBL" id="TLD40943.1"/>
    </source>
</evidence>
<dbReference type="PROSITE" id="PS51273">
    <property type="entry name" value="GATASE_TYPE_1"/>
    <property type="match status" value="1"/>
</dbReference>
<feature type="active site" evidence="10">
    <location>
        <position position="171"/>
    </location>
</feature>
<protein>
    <submittedName>
        <fullName evidence="12">Imidazole glycerol phosphate synthase amidotransferase subunit</fullName>
    </submittedName>
</protein>
<dbReference type="GO" id="GO:0004359">
    <property type="term" value="F:glutaminase activity"/>
    <property type="evidence" value="ECO:0007669"/>
    <property type="project" value="UniProtKB-EC"/>
</dbReference>
<keyword evidence="3" id="KW-0028">Amino-acid biosynthesis</keyword>
<keyword evidence="5" id="KW-0315">Glutamine amidotransferase</keyword>
<dbReference type="InterPro" id="IPR029062">
    <property type="entry name" value="Class_I_gatase-like"/>
</dbReference>
<dbReference type="Proteomes" id="UP000319783">
    <property type="component" value="Unassembled WGS sequence"/>
</dbReference>
<dbReference type="EMBL" id="SULG01000070">
    <property type="protein sequence ID" value="TLD40943.1"/>
    <property type="molecule type" value="Genomic_DNA"/>
</dbReference>
<dbReference type="GO" id="GO:0000105">
    <property type="term" value="P:L-histidine biosynthetic process"/>
    <property type="evidence" value="ECO:0007669"/>
    <property type="project" value="UniProtKB-UniPathway"/>
</dbReference>
<comment type="subunit">
    <text evidence="2">Heterodimer of HisH and HisF.</text>
</comment>
<dbReference type="InterPro" id="IPR017926">
    <property type="entry name" value="GATASE"/>
</dbReference>
<feature type="active site" evidence="10">
    <location>
        <position position="169"/>
    </location>
</feature>
<dbReference type="GO" id="GO:0000107">
    <property type="term" value="F:imidazoleglycerol-phosphate synthase activity"/>
    <property type="evidence" value="ECO:0007669"/>
    <property type="project" value="RHEA"/>
</dbReference>
<evidence type="ECO:0000256" key="6">
    <source>
        <dbReference type="ARBA" id="ARBA00023102"/>
    </source>
</evidence>
<keyword evidence="7" id="KW-0456">Lyase</keyword>
<feature type="active site" description="Nucleophile" evidence="10">
    <location>
        <position position="63"/>
    </location>
</feature>
<evidence type="ECO:0000259" key="11">
    <source>
        <dbReference type="Pfam" id="PF00117"/>
    </source>
</evidence>
<feature type="domain" description="Glutamine amidotransferase" evidence="11">
    <location>
        <begin position="24"/>
        <end position="185"/>
    </location>
</feature>
<dbReference type="NCBIfam" id="TIGR01855">
    <property type="entry name" value="IMP_synth_hisH"/>
    <property type="match status" value="1"/>
</dbReference>
<dbReference type="Pfam" id="PF00117">
    <property type="entry name" value="GATase"/>
    <property type="match status" value="1"/>
</dbReference>
<evidence type="ECO:0000256" key="10">
    <source>
        <dbReference type="PIRSR" id="PIRSR000495-1"/>
    </source>
</evidence>
<keyword evidence="6" id="KW-0368">Histidine biosynthesis</keyword>
<evidence type="ECO:0000256" key="3">
    <source>
        <dbReference type="ARBA" id="ARBA00022605"/>
    </source>
</evidence>
<comment type="catalytic activity">
    <reaction evidence="9">
        <text>L-glutamine + H2O = L-glutamate + NH4(+)</text>
        <dbReference type="Rhea" id="RHEA:15889"/>
        <dbReference type="ChEBI" id="CHEBI:15377"/>
        <dbReference type="ChEBI" id="CHEBI:28938"/>
        <dbReference type="ChEBI" id="CHEBI:29985"/>
        <dbReference type="ChEBI" id="CHEBI:58359"/>
        <dbReference type="EC" id="3.5.1.2"/>
    </reaction>
</comment>
<accession>A0A533Q8E7</accession>
<dbReference type="Gene3D" id="3.40.50.880">
    <property type="match status" value="1"/>
</dbReference>
<evidence type="ECO:0000256" key="9">
    <source>
        <dbReference type="ARBA" id="ARBA00049534"/>
    </source>
</evidence>
<evidence type="ECO:0000256" key="2">
    <source>
        <dbReference type="ARBA" id="ARBA00011152"/>
    </source>
</evidence>
<dbReference type="SUPFAM" id="SSF52317">
    <property type="entry name" value="Class I glutamine amidotransferase-like"/>
    <property type="match status" value="1"/>
</dbReference>
<evidence type="ECO:0000256" key="1">
    <source>
        <dbReference type="ARBA" id="ARBA00005091"/>
    </source>
</evidence>
<dbReference type="AlphaFoldDB" id="A0A533Q8E7"/>
<dbReference type="CDD" id="cd01748">
    <property type="entry name" value="GATase1_IGP_Synthase"/>
    <property type="match status" value="1"/>
</dbReference>
<keyword evidence="4" id="KW-0378">Hydrolase</keyword>
<evidence type="ECO:0000256" key="7">
    <source>
        <dbReference type="ARBA" id="ARBA00023239"/>
    </source>
</evidence>
<comment type="pathway">
    <text evidence="1">Amino-acid biosynthesis; L-histidine biosynthesis; L-histidine from 5-phospho-alpha-D-ribose 1-diphosphate: step 5/9.</text>
</comment>
<gene>
    <name evidence="12" type="ORF">JETT_2778</name>
</gene>